<proteinExistence type="predicted"/>
<protein>
    <submittedName>
        <fullName evidence="1">Uncharacterized protein</fullName>
    </submittedName>
</protein>
<evidence type="ECO:0000313" key="1">
    <source>
        <dbReference type="EMBL" id="ARF08143.1"/>
    </source>
</evidence>
<gene>
    <name evidence="1" type="ORF">Catovirus_1_193</name>
</gene>
<dbReference type="EMBL" id="KY684083">
    <property type="protein sequence ID" value="ARF08143.1"/>
    <property type="molecule type" value="Genomic_DNA"/>
</dbReference>
<reference evidence="1" key="1">
    <citation type="journal article" date="2017" name="Science">
        <title>Giant viruses with an expanded complement of translation system components.</title>
        <authorList>
            <person name="Schulz F."/>
            <person name="Yutin N."/>
            <person name="Ivanova N.N."/>
            <person name="Ortega D.R."/>
            <person name="Lee T.K."/>
            <person name="Vierheilig J."/>
            <person name="Daims H."/>
            <person name="Horn M."/>
            <person name="Wagner M."/>
            <person name="Jensen G.J."/>
            <person name="Kyrpides N.C."/>
            <person name="Koonin E.V."/>
            <person name="Woyke T."/>
        </authorList>
    </citation>
    <scope>NUCLEOTIDE SEQUENCE</scope>
    <source>
        <strain evidence="1">CTV1</strain>
    </source>
</reference>
<organism evidence="1">
    <name type="scientific">Catovirus CTV1</name>
    <dbReference type="NCBI Taxonomy" id="1977631"/>
    <lineage>
        <taxon>Viruses</taxon>
        <taxon>Varidnaviria</taxon>
        <taxon>Bamfordvirae</taxon>
        <taxon>Nucleocytoviricota</taxon>
        <taxon>Megaviricetes</taxon>
        <taxon>Imitervirales</taxon>
        <taxon>Mimiviridae</taxon>
        <taxon>Klosneuvirinae</taxon>
        <taxon>Catovirus</taxon>
    </lineage>
</organism>
<accession>A0A1V0S8W3</accession>
<sequence>MIYVDITLIYFHHDDVPNWIHIRNESYDQYITTIWNYLLYRFNDKVPFSKTSLERGIRDANSDKHYKKNDTSIVLKRRGLDGGIGACTIMTDRGLVTNKYPINGKILPLRMIILEDIPYFSNIIDLSYVCGKFINNSEIIWCEKIFGGFSINDIDKLWLSEQASHPIILEETCGNKNIIYNKIIENNDYSEIKYLNNFMNCWIQMRLIRPIKRIFSYYCVIETN</sequence>
<name>A0A1V0S8W3_9VIRU</name>